<evidence type="ECO:0000313" key="4">
    <source>
        <dbReference type="Proteomes" id="UP001276659"/>
    </source>
</evidence>
<keyword evidence="1" id="KW-0175">Coiled coil</keyword>
<accession>A0AAD9Z1D7</accession>
<evidence type="ECO:0000256" key="2">
    <source>
        <dbReference type="SAM" id="MobiDB-lite"/>
    </source>
</evidence>
<dbReference type="AlphaFoldDB" id="A0AAD9Z1D7"/>
<name>A0AAD9Z1D7_9LECA</name>
<feature type="coiled-coil region" evidence="1">
    <location>
        <begin position="77"/>
        <end position="111"/>
    </location>
</feature>
<dbReference type="Proteomes" id="UP001276659">
    <property type="component" value="Unassembled WGS sequence"/>
</dbReference>
<comment type="caution">
    <text evidence="3">The sequence shown here is derived from an EMBL/GenBank/DDBJ whole genome shotgun (WGS) entry which is preliminary data.</text>
</comment>
<evidence type="ECO:0000256" key="1">
    <source>
        <dbReference type="SAM" id="Coils"/>
    </source>
</evidence>
<gene>
    <name evidence="3" type="ORF">OEA41_010760</name>
</gene>
<keyword evidence="4" id="KW-1185">Reference proteome</keyword>
<sequence length="217" mass="25357">MAHIAASDQEDNHINCQTCARRSDWEFLKEFFNREELAKQQIQGLNGHVAQLGAALRHTGQTTQKDRIALNKSHDHMQQLQSGFNQSEAARARLENELHNERQEHRICQEVLDQERLFHADSERTLAQLSVQLKGKLEADSAQHTEEFMGQAQRIHELDQALQREYMKSTPRVEAPESSEFMKATKRRRRFRGRGESQQRRGGSRYDIRRSRPRTSR</sequence>
<feature type="compositionally biased region" description="Basic and acidic residues" evidence="2">
    <location>
        <begin position="193"/>
        <end position="210"/>
    </location>
</feature>
<evidence type="ECO:0000313" key="3">
    <source>
        <dbReference type="EMBL" id="KAK3167633.1"/>
    </source>
</evidence>
<feature type="region of interest" description="Disordered" evidence="2">
    <location>
        <begin position="168"/>
        <end position="217"/>
    </location>
</feature>
<organism evidence="3 4">
    <name type="scientific">Lepraria neglecta</name>
    <dbReference type="NCBI Taxonomy" id="209136"/>
    <lineage>
        <taxon>Eukaryota</taxon>
        <taxon>Fungi</taxon>
        <taxon>Dikarya</taxon>
        <taxon>Ascomycota</taxon>
        <taxon>Pezizomycotina</taxon>
        <taxon>Lecanoromycetes</taxon>
        <taxon>OSLEUM clade</taxon>
        <taxon>Lecanoromycetidae</taxon>
        <taxon>Lecanorales</taxon>
        <taxon>Lecanorineae</taxon>
        <taxon>Stereocaulaceae</taxon>
        <taxon>Lepraria</taxon>
    </lineage>
</organism>
<reference evidence="3" key="1">
    <citation type="submission" date="2022-11" db="EMBL/GenBank/DDBJ databases">
        <title>Chromosomal genome sequence assembly and mating type (MAT) locus characterization of the leprose asexual lichenized fungus Lepraria neglecta (Nyl.) Erichsen.</title>
        <authorList>
            <person name="Allen J.L."/>
            <person name="Pfeffer B."/>
        </authorList>
    </citation>
    <scope>NUCLEOTIDE SEQUENCE</scope>
    <source>
        <strain evidence="3">Allen 5258</strain>
    </source>
</reference>
<dbReference type="EMBL" id="JASNWA010000011">
    <property type="protein sequence ID" value="KAK3167633.1"/>
    <property type="molecule type" value="Genomic_DNA"/>
</dbReference>
<protein>
    <submittedName>
        <fullName evidence="3">Uncharacterized protein</fullName>
    </submittedName>
</protein>
<proteinExistence type="predicted"/>